<dbReference type="GeneID" id="107413722"/>
<gene>
    <name evidence="3" type="primary">LOC107413722</name>
</gene>
<organism evidence="2 3">
    <name type="scientific">Ziziphus jujuba</name>
    <name type="common">Chinese jujube</name>
    <name type="synonym">Ziziphus sativa</name>
    <dbReference type="NCBI Taxonomy" id="326968"/>
    <lineage>
        <taxon>Eukaryota</taxon>
        <taxon>Viridiplantae</taxon>
        <taxon>Streptophyta</taxon>
        <taxon>Embryophyta</taxon>
        <taxon>Tracheophyta</taxon>
        <taxon>Spermatophyta</taxon>
        <taxon>Magnoliopsida</taxon>
        <taxon>eudicotyledons</taxon>
        <taxon>Gunneridae</taxon>
        <taxon>Pentapetalae</taxon>
        <taxon>rosids</taxon>
        <taxon>fabids</taxon>
        <taxon>Rosales</taxon>
        <taxon>Rhamnaceae</taxon>
        <taxon>Paliureae</taxon>
        <taxon>Ziziphus</taxon>
    </lineage>
</organism>
<name>A0ABM3IF22_ZIZJJ</name>
<keyword evidence="2" id="KW-1185">Reference proteome</keyword>
<protein>
    <submittedName>
        <fullName evidence="3">Uncharacterized protein LOC107413722</fullName>
    </submittedName>
</protein>
<accession>A0ABM3IF22</accession>
<feature type="region of interest" description="Disordered" evidence="1">
    <location>
        <begin position="405"/>
        <end position="428"/>
    </location>
</feature>
<dbReference type="Proteomes" id="UP001652623">
    <property type="component" value="Chromosome 8"/>
</dbReference>
<evidence type="ECO:0000313" key="2">
    <source>
        <dbReference type="Proteomes" id="UP001652623"/>
    </source>
</evidence>
<proteinExistence type="predicted"/>
<feature type="region of interest" description="Disordered" evidence="1">
    <location>
        <begin position="183"/>
        <end position="204"/>
    </location>
</feature>
<evidence type="ECO:0000313" key="3">
    <source>
        <dbReference type="RefSeq" id="XP_048327027.1"/>
    </source>
</evidence>
<evidence type="ECO:0000256" key="1">
    <source>
        <dbReference type="SAM" id="MobiDB-lite"/>
    </source>
</evidence>
<dbReference type="RefSeq" id="XP_048327027.1">
    <property type="nucleotide sequence ID" value="XM_048471070.2"/>
</dbReference>
<sequence>MAQSIDDAEFWLPSQFLPDDFFLVDKENFNSNSTTTTAVGSGFGIRFPTEFPYEFESFNSKSARSSPVDSAVGLTETESSDEEDFLFGLTRRLAQSALHETQKLAVPSVGQHKPEMVMSGSPQSTLSGIGSWSGRSTISSNGSPNGPSQVPSPPTTPFGANDDTWDLISAAAGQVARLKMSGGEGTKFSNHGRGLLGPPRSPNPRVRNPNCAGLYTNHGLTQNLPQLQHVRPEQALKSQSTGGAWGRHAKAGWPAQQPQEHQQQQLIQSRVRNSSSYVGHEIGRSGHPVNLAQSAALRSSVHGQHLKQQPHYIEPPMRTVLLGGSGLKKECAGTGVFLPRRYGNPPESRKKTAGCPTVLLPAKVVQALNLSFDMVNNGHSYPHFSNGFAPDHEALVARRNALLAQQRRSSRPEGPLNHDVRLPQEWTY</sequence>
<reference evidence="3" key="1">
    <citation type="submission" date="2025-08" db="UniProtKB">
        <authorList>
            <consortium name="RefSeq"/>
        </authorList>
    </citation>
    <scope>IDENTIFICATION</scope>
    <source>
        <tissue evidence="3">Seedling</tissue>
    </source>
</reference>
<feature type="region of interest" description="Disordered" evidence="1">
    <location>
        <begin position="107"/>
        <end position="163"/>
    </location>
</feature>
<dbReference type="PANTHER" id="PTHR33356:SF17">
    <property type="entry name" value="TPX2 CENTRAL DOMAIN-CONTAINING PROTEIN"/>
    <property type="match status" value="1"/>
</dbReference>
<dbReference type="PANTHER" id="PTHR33356">
    <property type="entry name" value="TIP41-LIKE PROTEIN"/>
    <property type="match status" value="1"/>
</dbReference>
<feature type="compositionally biased region" description="Polar residues" evidence="1">
    <location>
        <begin position="120"/>
        <end position="149"/>
    </location>
</feature>